<keyword evidence="7" id="KW-1133">Transmembrane helix</keyword>
<feature type="transmembrane region" description="Helical" evidence="7">
    <location>
        <begin position="6"/>
        <end position="25"/>
    </location>
</feature>
<evidence type="ECO:0000256" key="6">
    <source>
        <dbReference type="ARBA" id="ARBA00023033"/>
    </source>
</evidence>
<evidence type="ECO:0000256" key="7">
    <source>
        <dbReference type="SAM" id="Phobius"/>
    </source>
</evidence>
<dbReference type="AlphaFoldDB" id="A0A078ABE1"/>
<evidence type="ECO:0000313" key="10">
    <source>
        <dbReference type="Proteomes" id="UP000039865"/>
    </source>
</evidence>
<keyword evidence="5" id="KW-0560">Oxidoreductase</keyword>
<keyword evidence="3" id="KW-0274">FAD</keyword>
<keyword evidence="2" id="KW-0285">Flavoprotein</keyword>
<dbReference type="InterPro" id="IPR036188">
    <property type="entry name" value="FAD/NAD-bd_sf"/>
</dbReference>
<dbReference type="GO" id="GO:0004502">
    <property type="term" value="F:kynurenine 3-monooxygenase activity"/>
    <property type="evidence" value="ECO:0007669"/>
    <property type="project" value="TreeGrafter"/>
</dbReference>
<evidence type="ECO:0000313" key="9">
    <source>
        <dbReference type="EMBL" id="CDW79489.1"/>
    </source>
</evidence>
<dbReference type="InParanoid" id="A0A078ABE1"/>
<dbReference type="PANTHER" id="PTHR46028:SF2">
    <property type="entry name" value="KYNURENINE 3-MONOOXYGENASE"/>
    <property type="match status" value="1"/>
</dbReference>
<evidence type="ECO:0000259" key="8">
    <source>
        <dbReference type="Pfam" id="PF01494"/>
    </source>
</evidence>
<dbReference type="InterPro" id="IPR002938">
    <property type="entry name" value="FAD-bd"/>
</dbReference>
<keyword evidence="6 9" id="KW-0503">Monooxygenase</keyword>
<reference evidence="9 10" key="1">
    <citation type="submission" date="2014-06" db="EMBL/GenBank/DDBJ databases">
        <authorList>
            <person name="Swart Estienne"/>
        </authorList>
    </citation>
    <scope>NUCLEOTIDE SEQUENCE [LARGE SCALE GENOMIC DNA]</scope>
    <source>
        <strain evidence="9 10">130c</strain>
    </source>
</reference>
<proteinExistence type="predicted"/>
<dbReference type="GO" id="GO:0071949">
    <property type="term" value="F:FAD binding"/>
    <property type="evidence" value="ECO:0007669"/>
    <property type="project" value="InterPro"/>
</dbReference>
<dbReference type="Proteomes" id="UP000039865">
    <property type="component" value="Unassembled WGS sequence"/>
</dbReference>
<evidence type="ECO:0000256" key="2">
    <source>
        <dbReference type="ARBA" id="ARBA00022630"/>
    </source>
</evidence>
<evidence type="ECO:0000256" key="5">
    <source>
        <dbReference type="ARBA" id="ARBA00023002"/>
    </source>
</evidence>
<keyword evidence="4" id="KW-0521">NADP</keyword>
<dbReference type="OrthoDB" id="444383at2759"/>
<feature type="domain" description="FAD-binding" evidence="8">
    <location>
        <begin position="8"/>
        <end position="178"/>
    </location>
</feature>
<gene>
    <name evidence="9" type="primary">Contig14282.g15210</name>
    <name evidence="9" type="ORF">STYLEM_8477</name>
</gene>
<name>A0A078ABE1_STYLE</name>
<keyword evidence="7" id="KW-0812">Transmembrane</keyword>
<dbReference type="PRINTS" id="PR00420">
    <property type="entry name" value="RNGMNOXGNASE"/>
</dbReference>
<dbReference type="Gene3D" id="3.50.50.60">
    <property type="entry name" value="FAD/NAD(P)-binding domain"/>
    <property type="match status" value="1"/>
</dbReference>
<evidence type="ECO:0000256" key="1">
    <source>
        <dbReference type="ARBA" id="ARBA00001974"/>
    </source>
</evidence>
<dbReference type="GO" id="GO:0070189">
    <property type="term" value="P:kynurenine metabolic process"/>
    <property type="evidence" value="ECO:0007669"/>
    <property type="project" value="TreeGrafter"/>
</dbReference>
<organism evidence="9 10">
    <name type="scientific">Stylonychia lemnae</name>
    <name type="common">Ciliate</name>
    <dbReference type="NCBI Taxonomy" id="5949"/>
    <lineage>
        <taxon>Eukaryota</taxon>
        <taxon>Sar</taxon>
        <taxon>Alveolata</taxon>
        <taxon>Ciliophora</taxon>
        <taxon>Intramacronucleata</taxon>
        <taxon>Spirotrichea</taxon>
        <taxon>Stichotrichia</taxon>
        <taxon>Sporadotrichida</taxon>
        <taxon>Oxytrichidae</taxon>
        <taxon>Stylonychinae</taxon>
        <taxon>Stylonychia</taxon>
    </lineage>
</organism>
<keyword evidence="7" id="KW-0472">Membrane</keyword>
<dbReference type="PANTHER" id="PTHR46028">
    <property type="entry name" value="KYNURENINE 3-MONOOXYGENASE"/>
    <property type="match status" value="1"/>
</dbReference>
<evidence type="ECO:0000256" key="4">
    <source>
        <dbReference type="ARBA" id="ARBA00022857"/>
    </source>
</evidence>
<comment type="cofactor">
    <cofactor evidence="1">
        <name>FAD</name>
        <dbReference type="ChEBI" id="CHEBI:57692"/>
    </cofactor>
</comment>
<sequence>MEKKNYYAVIGAGPVGYVLSILLALRGFKVELFEKRPDPLTTSQSGEWRSTNLKIIKRSYPALRRVGVFEEFLNYSIEMFQIKTILQNQDEFEILFRGNLPGSTSYSINRVEIQEILARRIQDFQDNIIVHYNACISNVQIDQQSFDVKYSDGKIETKRGYEMVFGTDGIHSAVQQAFLTKPGFSYSREYNGYGYTELQIPALETQEGSKFRIQQNTFFHWPRNNVDVHMWGLPNFAGDINIGLFMKVTGEHSFEYFKKSGFDVFQKFMFEYFPDSKLLMPNMKDYFDKCNLTRIVTMKCGPWKFGNFQLVGESAHAQNPFGGLGFNASMEECVMIDDLIDKYQCDWNLICDDLYKSRKLTADKMNEFGDQQFTLYKDQLYDEPVQISLILQDYLSRVYSDIFQSSSQFIRFDDKDFLECLKFIPVENQLIDDLVKLIPDILDLAKTSRFDQRVFEIVDKYRNLTELASFKNQKSNIKIDKQNGYAFENLFAKYMSSYKQYTPEI</sequence>
<evidence type="ECO:0000256" key="3">
    <source>
        <dbReference type="ARBA" id="ARBA00022827"/>
    </source>
</evidence>
<dbReference type="SUPFAM" id="SSF51905">
    <property type="entry name" value="FAD/NAD(P)-binding domain"/>
    <property type="match status" value="1"/>
</dbReference>
<dbReference type="EMBL" id="CCKQ01008049">
    <property type="protein sequence ID" value="CDW79489.1"/>
    <property type="molecule type" value="Genomic_DNA"/>
</dbReference>
<protein>
    <submittedName>
        <fullName evidence="9">Kynurenine 3-monooxygenase</fullName>
    </submittedName>
</protein>
<keyword evidence="10" id="KW-1185">Reference proteome</keyword>
<accession>A0A078ABE1</accession>
<dbReference type="Pfam" id="PF01494">
    <property type="entry name" value="FAD_binding_3"/>
    <property type="match status" value="1"/>
</dbReference>